<dbReference type="InterPro" id="IPR036942">
    <property type="entry name" value="Beta-barrel_TonB_sf"/>
</dbReference>
<proteinExistence type="inferred from homology"/>
<accession>A0A8J8FGM5</accession>
<feature type="domain" description="TonB-dependent receptor-like beta-barrel" evidence="14">
    <location>
        <begin position="335"/>
        <end position="707"/>
    </location>
</feature>
<gene>
    <name evidence="16" type="ORF">GD597_04585</name>
</gene>
<dbReference type="InterPro" id="IPR012910">
    <property type="entry name" value="Plug_dom"/>
</dbReference>
<evidence type="ECO:0000259" key="14">
    <source>
        <dbReference type="Pfam" id="PF00593"/>
    </source>
</evidence>
<dbReference type="EMBL" id="WHPF01000003">
    <property type="protein sequence ID" value="NNV54729.1"/>
    <property type="molecule type" value="Genomic_DNA"/>
</dbReference>
<evidence type="ECO:0000256" key="9">
    <source>
        <dbReference type="ARBA" id="ARBA00023136"/>
    </source>
</evidence>
<dbReference type="SUPFAM" id="SSF49464">
    <property type="entry name" value="Carboxypeptidase regulatory domain-like"/>
    <property type="match status" value="1"/>
</dbReference>
<dbReference type="Gene3D" id="2.170.130.10">
    <property type="entry name" value="TonB-dependent receptor, plug domain"/>
    <property type="match status" value="1"/>
</dbReference>
<dbReference type="InterPro" id="IPR000531">
    <property type="entry name" value="Beta-barrel_TonB"/>
</dbReference>
<dbReference type="RefSeq" id="WP_171606656.1">
    <property type="nucleotide sequence ID" value="NZ_WHPF01000003.1"/>
</dbReference>
<dbReference type="Gene3D" id="2.40.170.20">
    <property type="entry name" value="TonB-dependent receptor, beta-barrel domain"/>
    <property type="match status" value="1"/>
</dbReference>
<dbReference type="SUPFAM" id="SSF56935">
    <property type="entry name" value="Porins"/>
    <property type="match status" value="1"/>
</dbReference>
<comment type="caution">
    <text evidence="16">The sequence shown here is derived from an EMBL/GenBank/DDBJ whole genome shotgun (WGS) entry which is preliminary data.</text>
</comment>
<organism evidence="16 17">
    <name type="scientific">Limnovirga soli</name>
    <dbReference type="NCBI Taxonomy" id="2656915"/>
    <lineage>
        <taxon>Bacteria</taxon>
        <taxon>Pseudomonadati</taxon>
        <taxon>Bacteroidota</taxon>
        <taxon>Chitinophagia</taxon>
        <taxon>Chitinophagales</taxon>
        <taxon>Chitinophagaceae</taxon>
        <taxon>Limnovirga</taxon>
    </lineage>
</organism>
<dbReference type="PANTHER" id="PTHR32552:SF81">
    <property type="entry name" value="TONB-DEPENDENT OUTER MEMBRANE RECEPTOR"/>
    <property type="match status" value="1"/>
</dbReference>
<keyword evidence="4" id="KW-0410">Iron transport</keyword>
<evidence type="ECO:0000256" key="8">
    <source>
        <dbReference type="ARBA" id="ARBA00023077"/>
    </source>
</evidence>
<dbReference type="PROSITE" id="PS52016">
    <property type="entry name" value="TONB_DEPENDENT_REC_3"/>
    <property type="match status" value="1"/>
</dbReference>
<keyword evidence="9 11" id="KW-0472">Membrane</keyword>
<dbReference type="Pfam" id="PF00593">
    <property type="entry name" value="TonB_dep_Rec_b-barrel"/>
    <property type="match status" value="1"/>
</dbReference>
<evidence type="ECO:0000256" key="11">
    <source>
        <dbReference type="PROSITE-ProRule" id="PRU01360"/>
    </source>
</evidence>
<evidence type="ECO:0000256" key="2">
    <source>
        <dbReference type="ARBA" id="ARBA00022448"/>
    </source>
</evidence>
<evidence type="ECO:0000313" key="16">
    <source>
        <dbReference type="EMBL" id="NNV54729.1"/>
    </source>
</evidence>
<keyword evidence="5 11" id="KW-0812">Transmembrane</keyword>
<evidence type="ECO:0000256" key="6">
    <source>
        <dbReference type="ARBA" id="ARBA00023004"/>
    </source>
</evidence>
<reference evidence="16" key="1">
    <citation type="submission" date="2019-10" db="EMBL/GenBank/DDBJ databases">
        <title>Draft genome sequence of Panacibacter sp. KCS-6.</title>
        <authorList>
            <person name="Yim K.J."/>
        </authorList>
    </citation>
    <scope>NUCLEOTIDE SEQUENCE</scope>
    <source>
        <strain evidence="16">KCS-6</strain>
    </source>
</reference>
<dbReference type="GO" id="GO:0009279">
    <property type="term" value="C:cell outer membrane"/>
    <property type="evidence" value="ECO:0007669"/>
    <property type="project" value="UniProtKB-SubCell"/>
</dbReference>
<sequence length="752" mass="83493">MKKCLFLCLFIYLAKGVFGQYTYTGVVLDSKTNQPIEGAYLITDSAAISTFTDVSGKFRFAASSASCQIEIKCIGYTGFHTTISYNNALQILLNPGQTLLQDVVVTANAGEQFKAIGKTDISMRGVNNSQEVLRIVPGLVIGQHQGGGKAEQIFLRGFDCDHGTDIALAVDGIPINMVSHAHGQGYADSHFIIPETIENVNFKKGPYAAEKGDFATTGAVDFNTRNALTNNMIKLEGGMFNTYRAMAMFNVLNRQAIQKQQSWYMAAEYRYTDAYFNYPQHFNRFNFFTKYNGRISKHSYASISASHLNSKWDASGQIPGRAVEKGMIGFYGALDPTEGGNTSRTNINAQLVATMANGDLMKHQLYYSYYKFDLHTNFTFFLEDSINGDQIRQKENRQMAGYNGSYMHKGYLGNVSLVTEAGMAIRADMTSNSSLSHTKDRYTLLTPIKLGDITQTDIAAYLNETIRFNQHLSLNVGLRFDQFNNRYNNQLASDSTLTGIGLYTANANIISPKTNLYYHVNDALQLYISTGKGFHSNDTRAVVVQKGVQVLPGAYGADIGMVSKPAKNVLINAALWYLYLQQEFVYSGDGGIVEPSGKTRRVGIDFSGRYQPFRFLYIDADVNYAHGRSIDNAKGQDYIPLAPVITSTGGITYTNKNGFNGSLRYRYVGNRPANEDYSLTANGYCIADMVLNYTKPCYEIGLGINNIFNTKWKETQFATLTRLQNETLPVNEVCFTAGTPIAAKISLTWFFK</sequence>
<feature type="signal peptide" evidence="13">
    <location>
        <begin position="1"/>
        <end position="19"/>
    </location>
</feature>
<evidence type="ECO:0000313" key="17">
    <source>
        <dbReference type="Proteomes" id="UP000598971"/>
    </source>
</evidence>
<keyword evidence="3 11" id="KW-1134">Transmembrane beta strand</keyword>
<keyword evidence="13" id="KW-0732">Signal</keyword>
<evidence type="ECO:0000256" key="4">
    <source>
        <dbReference type="ARBA" id="ARBA00022496"/>
    </source>
</evidence>
<evidence type="ECO:0000256" key="1">
    <source>
        <dbReference type="ARBA" id="ARBA00004571"/>
    </source>
</evidence>
<dbReference type="Pfam" id="PF13715">
    <property type="entry name" value="CarbopepD_reg_2"/>
    <property type="match status" value="1"/>
</dbReference>
<keyword evidence="7" id="KW-0406">Ion transport</keyword>
<keyword evidence="2 11" id="KW-0813">Transport</keyword>
<evidence type="ECO:0000256" key="10">
    <source>
        <dbReference type="ARBA" id="ARBA00023237"/>
    </source>
</evidence>
<protein>
    <submittedName>
        <fullName evidence="16">TonB-dependent receptor plug domain-containing protein</fullName>
    </submittedName>
</protein>
<dbReference type="InterPro" id="IPR037066">
    <property type="entry name" value="Plug_dom_sf"/>
</dbReference>
<dbReference type="Pfam" id="PF07715">
    <property type="entry name" value="Plug"/>
    <property type="match status" value="1"/>
</dbReference>
<keyword evidence="16" id="KW-0675">Receptor</keyword>
<evidence type="ECO:0000259" key="15">
    <source>
        <dbReference type="Pfam" id="PF07715"/>
    </source>
</evidence>
<dbReference type="Proteomes" id="UP000598971">
    <property type="component" value="Unassembled WGS sequence"/>
</dbReference>
<evidence type="ECO:0000256" key="12">
    <source>
        <dbReference type="RuleBase" id="RU003357"/>
    </source>
</evidence>
<feature type="domain" description="TonB-dependent receptor plug" evidence="15">
    <location>
        <begin position="114"/>
        <end position="218"/>
    </location>
</feature>
<dbReference type="InterPro" id="IPR039426">
    <property type="entry name" value="TonB-dep_rcpt-like"/>
</dbReference>
<comment type="subcellular location">
    <subcellularLocation>
        <location evidence="1 11">Cell outer membrane</location>
        <topology evidence="1 11">Multi-pass membrane protein</topology>
    </subcellularLocation>
</comment>
<dbReference type="InterPro" id="IPR008969">
    <property type="entry name" value="CarboxyPept-like_regulatory"/>
</dbReference>
<dbReference type="AlphaFoldDB" id="A0A8J8FGM5"/>
<dbReference type="PANTHER" id="PTHR32552">
    <property type="entry name" value="FERRICHROME IRON RECEPTOR-RELATED"/>
    <property type="match status" value="1"/>
</dbReference>
<evidence type="ECO:0000256" key="3">
    <source>
        <dbReference type="ARBA" id="ARBA00022452"/>
    </source>
</evidence>
<dbReference type="GO" id="GO:0006826">
    <property type="term" value="P:iron ion transport"/>
    <property type="evidence" value="ECO:0007669"/>
    <property type="project" value="UniProtKB-KW"/>
</dbReference>
<keyword evidence="17" id="KW-1185">Reference proteome</keyword>
<name>A0A8J8FGM5_9BACT</name>
<comment type="similarity">
    <text evidence="11 12">Belongs to the TonB-dependent receptor family.</text>
</comment>
<evidence type="ECO:0000256" key="7">
    <source>
        <dbReference type="ARBA" id="ARBA00023065"/>
    </source>
</evidence>
<dbReference type="Gene3D" id="2.60.40.1120">
    <property type="entry name" value="Carboxypeptidase-like, regulatory domain"/>
    <property type="match status" value="1"/>
</dbReference>
<evidence type="ECO:0000256" key="5">
    <source>
        <dbReference type="ARBA" id="ARBA00022692"/>
    </source>
</evidence>
<keyword evidence="10 11" id="KW-0998">Cell outer membrane</keyword>
<feature type="chain" id="PRO_5035172107" evidence="13">
    <location>
        <begin position="20"/>
        <end position="752"/>
    </location>
</feature>
<evidence type="ECO:0000256" key="13">
    <source>
        <dbReference type="SAM" id="SignalP"/>
    </source>
</evidence>
<keyword evidence="8 12" id="KW-0798">TonB box</keyword>
<keyword evidence="6" id="KW-0408">Iron</keyword>